<evidence type="ECO:0000313" key="2">
    <source>
        <dbReference type="EMBL" id="CBF75966.1"/>
    </source>
</evidence>
<dbReference type="AlphaFoldDB" id="Q5B7F4"/>
<feature type="compositionally biased region" description="Low complexity" evidence="1">
    <location>
        <begin position="79"/>
        <end position="88"/>
    </location>
</feature>
<name>Q5B7F4_EMENI</name>
<dbReference type="KEGG" id="ani:ANIA_03526"/>
<feature type="region of interest" description="Disordered" evidence="1">
    <location>
        <begin position="127"/>
        <end position="198"/>
    </location>
</feature>
<dbReference type="HOGENOM" id="CLU_634635_0_0_1"/>
<reference evidence="3" key="2">
    <citation type="journal article" date="2009" name="Fungal Genet. Biol.">
        <title>The 2008 update of the Aspergillus nidulans genome annotation: a community effort.</title>
        <authorList>
            <person name="Wortman J.R."/>
            <person name="Gilsenan J.M."/>
            <person name="Joardar V."/>
            <person name="Deegan J."/>
            <person name="Clutterbuck J."/>
            <person name="Andersen M.R."/>
            <person name="Archer D."/>
            <person name="Bencina M."/>
            <person name="Braus G."/>
            <person name="Coutinho P."/>
            <person name="von Dohren H."/>
            <person name="Doonan J."/>
            <person name="Driessen A.J."/>
            <person name="Durek P."/>
            <person name="Espeso E."/>
            <person name="Fekete E."/>
            <person name="Flipphi M."/>
            <person name="Estrada C.G."/>
            <person name="Geysens S."/>
            <person name="Goldman G."/>
            <person name="de Groot P.W."/>
            <person name="Hansen K."/>
            <person name="Harris S.D."/>
            <person name="Heinekamp T."/>
            <person name="Helmstaedt K."/>
            <person name="Henrissat B."/>
            <person name="Hofmann G."/>
            <person name="Homan T."/>
            <person name="Horio T."/>
            <person name="Horiuchi H."/>
            <person name="James S."/>
            <person name="Jones M."/>
            <person name="Karaffa L."/>
            <person name="Karanyi Z."/>
            <person name="Kato M."/>
            <person name="Keller N."/>
            <person name="Kelly D.E."/>
            <person name="Kiel J.A."/>
            <person name="Kim J.M."/>
            <person name="van der Klei I.J."/>
            <person name="Klis F.M."/>
            <person name="Kovalchuk A."/>
            <person name="Krasevec N."/>
            <person name="Kubicek C.P."/>
            <person name="Liu B."/>
            <person name="Maccabe A."/>
            <person name="Meyer V."/>
            <person name="Mirabito P."/>
            <person name="Miskei M."/>
            <person name="Mos M."/>
            <person name="Mullins J."/>
            <person name="Nelson D.R."/>
            <person name="Nielsen J."/>
            <person name="Oakley B.R."/>
            <person name="Osmani S.A."/>
            <person name="Pakula T."/>
            <person name="Paszewski A."/>
            <person name="Paulsen I."/>
            <person name="Pilsyk S."/>
            <person name="Pocsi I."/>
            <person name="Punt P.J."/>
            <person name="Ram A.F."/>
            <person name="Ren Q."/>
            <person name="Robellet X."/>
            <person name="Robson G."/>
            <person name="Seiboth B."/>
            <person name="van Solingen P."/>
            <person name="Specht T."/>
            <person name="Sun J."/>
            <person name="Taheri-Talesh N."/>
            <person name="Takeshita N."/>
            <person name="Ussery D."/>
            <person name="vanKuyk P.A."/>
            <person name="Visser H."/>
            <person name="van de Vondervoort P.J."/>
            <person name="de Vries R.P."/>
            <person name="Walton J."/>
            <person name="Xiang X."/>
            <person name="Xiong Y."/>
            <person name="Zeng A.P."/>
            <person name="Brandt B.W."/>
            <person name="Cornell M.J."/>
            <person name="van den Hondel C.A."/>
            <person name="Visser J."/>
            <person name="Oliver S.G."/>
            <person name="Turner G."/>
        </authorList>
    </citation>
    <scope>GENOME REANNOTATION</scope>
    <source>
        <strain evidence="3">FGSC A4 / ATCC 38163 / CBS 112.46 / NRRL 194 / M139</strain>
    </source>
</reference>
<reference evidence="3" key="1">
    <citation type="journal article" date="2005" name="Nature">
        <title>Sequencing of Aspergillus nidulans and comparative analysis with A. fumigatus and A. oryzae.</title>
        <authorList>
            <person name="Galagan J.E."/>
            <person name="Calvo S.E."/>
            <person name="Cuomo C."/>
            <person name="Ma L.J."/>
            <person name="Wortman J.R."/>
            <person name="Batzoglou S."/>
            <person name="Lee S.I."/>
            <person name="Basturkmen M."/>
            <person name="Spevak C.C."/>
            <person name="Clutterbuck J."/>
            <person name="Kapitonov V."/>
            <person name="Jurka J."/>
            <person name="Scazzocchio C."/>
            <person name="Farman M."/>
            <person name="Butler J."/>
            <person name="Purcell S."/>
            <person name="Harris S."/>
            <person name="Braus G.H."/>
            <person name="Draht O."/>
            <person name="Busch S."/>
            <person name="D'Enfert C."/>
            <person name="Bouchier C."/>
            <person name="Goldman G.H."/>
            <person name="Bell-Pedersen D."/>
            <person name="Griffiths-Jones S."/>
            <person name="Doonan J.H."/>
            <person name="Yu J."/>
            <person name="Vienken K."/>
            <person name="Pain A."/>
            <person name="Freitag M."/>
            <person name="Selker E.U."/>
            <person name="Archer D.B."/>
            <person name="Penalva M.A."/>
            <person name="Oakley B.R."/>
            <person name="Momany M."/>
            <person name="Tanaka T."/>
            <person name="Kumagai T."/>
            <person name="Asai K."/>
            <person name="Machida M."/>
            <person name="Nierman W.C."/>
            <person name="Denning D.W."/>
            <person name="Caddick M."/>
            <person name="Hynes M."/>
            <person name="Paoletti M."/>
            <person name="Fischer R."/>
            <person name="Miller B."/>
            <person name="Dyer P."/>
            <person name="Sachs M.S."/>
            <person name="Osmani S.A."/>
            <person name="Birren B.W."/>
        </authorList>
    </citation>
    <scope>NUCLEOTIDE SEQUENCE [LARGE SCALE GENOMIC DNA]</scope>
    <source>
        <strain evidence="3">FGSC A4 / ATCC 38163 / CBS 112.46 / NRRL 194 / M139</strain>
    </source>
</reference>
<dbReference type="RefSeq" id="XP_661130.1">
    <property type="nucleotide sequence ID" value="XM_656038.2"/>
</dbReference>
<proteinExistence type="predicted"/>
<protein>
    <submittedName>
        <fullName evidence="2">Uncharacterized protein</fullName>
    </submittedName>
</protein>
<organism evidence="2 3">
    <name type="scientific">Emericella nidulans (strain FGSC A4 / ATCC 38163 / CBS 112.46 / NRRL 194 / M139)</name>
    <name type="common">Aspergillus nidulans</name>
    <dbReference type="NCBI Taxonomy" id="227321"/>
    <lineage>
        <taxon>Eukaryota</taxon>
        <taxon>Fungi</taxon>
        <taxon>Dikarya</taxon>
        <taxon>Ascomycota</taxon>
        <taxon>Pezizomycotina</taxon>
        <taxon>Eurotiomycetes</taxon>
        <taxon>Eurotiomycetidae</taxon>
        <taxon>Eurotiales</taxon>
        <taxon>Aspergillaceae</taxon>
        <taxon>Aspergillus</taxon>
        <taxon>Aspergillus subgen. Nidulantes</taxon>
    </lineage>
</organism>
<feature type="region of interest" description="Disordered" evidence="1">
    <location>
        <begin position="38"/>
        <end position="115"/>
    </location>
</feature>
<feature type="compositionally biased region" description="Basic and acidic residues" evidence="1">
    <location>
        <begin position="154"/>
        <end position="167"/>
    </location>
</feature>
<evidence type="ECO:0000256" key="1">
    <source>
        <dbReference type="SAM" id="MobiDB-lite"/>
    </source>
</evidence>
<keyword evidence="3" id="KW-1185">Reference proteome</keyword>
<sequence>MLGDIDKGQLIQLPLFSKDADRWRKWAVDETKRWKEIHQSRMAPTSGQYVQERTSETKPDSQYGCKLRVEDEYFLDSVPDLSDSPGSTPGSGGIQDPPAPPTPGTPTPTGRGLGMDEYMRKQRDALGISEEEEEEEEEDYATAKPIARPVFTDRPQRQSDKGQRSDCAEDPAFHAPLTEACSKNDADRSTQSSLGRKGYMHGISDADINEERWSFVETVVAGVQDSKAPQPHVFGTLYLLSLESAEGLYRVCYRTGNRKFSPGKECCDRATRFYNIPNCVSVKQELLAKFKVLPPDLECRWCGGQHKDWIKIPEREVTTSTEAPKDPVDRGRLNVPGHACELSNRVDEKSGINDVAETQKIKAAVDDLPIKIPPAQEPVVDYQSHSIPGAKANNIIGRLAEMIGKPTVSTELQAPPLLDWAIAAARILSIPL</sequence>
<feature type="compositionally biased region" description="Polar residues" evidence="1">
    <location>
        <begin position="42"/>
        <end position="52"/>
    </location>
</feature>
<accession>Q5B7F4</accession>
<dbReference type="Proteomes" id="UP000000560">
    <property type="component" value="Chromosome II"/>
</dbReference>
<dbReference type="EMBL" id="BN001302">
    <property type="protein sequence ID" value="CBF75966.1"/>
    <property type="molecule type" value="Genomic_DNA"/>
</dbReference>
<gene>
    <name evidence="2" type="ORF">ANIA_03526</name>
</gene>
<dbReference type="InParanoid" id="Q5B7F4"/>
<feature type="compositionally biased region" description="Pro residues" evidence="1">
    <location>
        <begin position="97"/>
        <end position="106"/>
    </location>
</feature>
<accession>C8V4T5</accession>
<evidence type="ECO:0000313" key="3">
    <source>
        <dbReference type="Proteomes" id="UP000000560"/>
    </source>
</evidence>
<feature type="compositionally biased region" description="Acidic residues" evidence="1">
    <location>
        <begin position="129"/>
        <end position="140"/>
    </location>
</feature>
<dbReference type="GeneID" id="2872950"/>